<protein>
    <recommendedName>
        <fullName evidence="5">C6 transcription factor</fullName>
    </recommendedName>
</protein>
<feature type="region of interest" description="Disordered" evidence="1">
    <location>
        <begin position="1"/>
        <end position="44"/>
    </location>
</feature>
<keyword evidence="2" id="KW-0812">Transmembrane</keyword>
<dbReference type="PANTHER" id="PTHR37919:SF2">
    <property type="entry name" value="EXPERA DOMAIN-CONTAINING PROTEIN"/>
    <property type="match status" value="1"/>
</dbReference>
<organism evidence="3 4">
    <name type="scientific">Talaromyces proteolyticus</name>
    <dbReference type="NCBI Taxonomy" id="1131652"/>
    <lineage>
        <taxon>Eukaryota</taxon>
        <taxon>Fungi</taxon>
        <taxon>Dikarya</taxon>
        <taxon>Ascomycota</taxon>
        <taxon>Pezizomycotina</taxon>
        <taxon>Eurotiomycetes</taxon>
        <taxon>Eurotiomycetidae</taxon>
        <taxon>Eurotiales</taxon>
        <taxon>Trichocomaceae</taxon>
        <taxon>Talaromyces</taxon>
        <taxon>Talaromyces sect. Bacilispori</taxon>
    </lineage>
</organism>
<feature type="transmembrane region" description="Helical" evidence="2">
    <location>
        <begin position="174"/>
        <end position="195"/>
    </location>
</feature>
<evidence type="ECO:0000313" key="4">
    <source>
        <dbReference type="Proteomes" id="UP001201262"/>
    </source>
</evidence>
<keyword evidence="4" id="KW-1185">Reference proteome</keyword>
<evidence type="ECO:0000256" key="2">
    <source>
        <dbReference type="SAM" id="Phobius"/>
    </source>
</evidence>
<dbReference type="RefSeq" id="XP_046068696.1">
    <property type="nucleotide sequence ID" value="XM_046216886.1"/>
</dbReference>
<sequence>MVSTRHHPRDFPAPTTPGSIPSSPPNDVSKSVARSSPAPNSNVRKGVHTPSAVVLVWLLISVPLVIWDSGYIFLRPHSMPGGKFHSPIWSPYALYGTVDYVYGWPAFNARNGFTAAQGALNIVETAAYIFYLAVVYLHGTSATNTGRASTKKVKKGLSWFLLDEKVVPGRIGGLALIIAFSASIATLSKTVLYWLNELFSGFDNIGHNNLSNLVFLWIIPNGLWLIFPTYMIYVLGGEILYALEAAAPRPAKGGRVKSS</sequence>
<comment type="caution">
    <text evidence="3">The sequence shown here is derived from an EMBL/GenBank/DDBJ whole genome shotgun (WGS) entry which is preliminary data.</text>
</comment>
<dbReference type="AlphaFoldDB" id="A0AAD4PXK6"/>
<reference evidence="3" key="1">
    <citation type="submission" date="2021-12" db="EMBL/GenBank/DDBJ databases">
        <title>Convergent genome expansion in fungi linked to evolution of root-endophyte symbiosis.</title>
        <authorList>
            <consortium name="DOE Joint Genome Institute"/>
            <person name="Ke Y.-H."/>
            <person name="Bonito G."/>
            <person name="Liao H.-L."/>
            <person name="Looney B."/>
            <person name="Rojas-Flechas A."/>
            <person name="Nash J."/>
            <person name="Hameed K."/>
            <person name="Schadt C."/>
            <person name="Martin F."/>
            <person name="Crous P.W."/>
            <person name="Miettinen O."/>
            <person name="Magnuson J.K."/>
            <person name="Labbe J."/>
            <person name="Jacobson D."/>
            <person name="Doktycz M.J."/>
            <person name="Veneault-Fourrey C."/>
            <person name="Kuo A."/>
            <person name="Mondo S."/>
            <person name="Calhoun S."/>
            <person name="Riley R."/>
            <person name="Ohm R."/>
            <person name="LaButti K."/>
            <person name="Andreopoulos B."/>
            <person name="Pangilinan J."/>
            <person name="Nolan M."/>
            <person name="Tritt A."/>
            <person name="Clum A."/>
            <person name="Lipzen A."/>
            <person name="Daum C."/>
            <person name="Barry K."/>
            <person name="Grigoriev I.V."/>
            <person name="Vilgalys R."/>
        </authorList>
    </citation>
    <scope>NUCLEOTIDE SEQUENCE</scope>
    <source>
        <strain evidence="3">PMI_201</strain>
    </source>
</reference>
<evidence type="ECO:0000313" key="3">
    <source>
        <dbReference type="EMBL" id="KAH8692823.1"/>
    </source>
</evidence>
<feature type="compositionally biased region" description="Low complexity" evidence="1">
    <location>
        <begin position="12"/>
        <end position="21"/>
    </location>
</feature>
<dbReference type="PANTHER" id="PTHR37919">
    <property type="entry name" value="PROTEIN CBG05606"/>
    <property type="match status" value="1"/>
</dbReference>
<evidence type="ECO:0008006" key="5">
    <source>
        <dbReference type="Google" id="ProtNLM"/>
    </source>
</evidence>
<keyword evidence="2" id="KW-1133">Transmembrane helix</keyword>
<accession>A0AAD4PXK6</accession>
<gene>
    <name evidence="3" type="ORF">BGW36DRAFT_385210</name>
</gene>
<feature type="transmembrane region" description="Helical" evidence="2">
    <location>
        <begin position="215"/>
        <end position="235"/>
    </location>
</feature>
<feature type="compositionally biased region" description="Polar residues" evidence="1">
    <location>
        <begin position="26"/>
        <end position="43"/>
    </location>
</feature>
<dbReference type="EMBL" id="JAJTJA010000010">
    <property type="protein sequence ID" value="KAH8692823.1"/>
    <property type="molecule type" value="Genomic_DNA"/>
</dbReference>
<name>A0AAD4PXK6_9EURO</name>
<evidence type="ECO:0000256" key="1">
    <source>
        <dbReference type="SAM" id="MobiDB-lite"/>
    </source>
</evidence>
<dbReference type="Proteomes" id="UP001201262">
    <property type="component" value="Unassembled WGS sequence"/>
</dbReference>
<proteinExistence type="predicted"/>
<feature type="transmembrane region" description="Helical" evidence="2">
    <location>
        <begin position="52"/>
        <end position="74"/>
    </location>
</feature>
<keyword evidence="2" id="KW-0472">Membrane</keyword>
<dbReference type="GeneID" id="70247173"/>